<sequence>MGQKDKSTAKLTASKAEQVCVREIEEAKLALKKKFYSEREVLALDLFLALDKHVADSQISTMSASTGGVKVIWSKTLRSTAGRANWKRTLTKLSPSAVKENLSIRSIKQQPGVTVQHHASIELAEKIIDRPERLVNTLAHEFCHLANFMVSNVRDQPHGESFKRWGNQVTSWLHSPAAARLPSYREEWKMAEVVTKHSYVVDTKYLWVCIGQPAERGSLSTEMLNAEVEDEEGCGAEYGRHSRSIDVKKQRCKRCKGLLKQVRPILRAGGKSSTKKPWLRKEESNSVEELEKLMGTIELSG</sequence>
<evidence type="ECO:0000313" key="2">
    <source>
        <dbReference type="Proteomes" id="UP001172386"/>
    </source>
</evidence>
<proteinExistence type="predicted"/>
<dbReference type="EMBL" id="JAPDRQ010000130">
    <property type="protein sequence ID" value="KAJ9654152.1"/>
    <property type="molecule type" value="Genomic_DNA"/>
</dbReference>
<protein>
    <submittedName>
        <fullName evidence="1">Uncharacterized protein</fullName>
    </submittedName>
</protein>
<gene>
    <name evidence="1" type="ORF">H2198_006771</name>
</gene>
<comment type="caution">
    <text evidence="1">The sequence shown here is derived from an EMBL/GenBank/DDBJ whole genome shotgun (WGS) entry which is preliminary data.</text>
</comment>
<keyword evidence="2" id="KW-1185">Reference proteome</keyword>
<name>A0ACC3A2E9_9EURO</name>
<dbReference type="Proteomes" id="UP001172386">
    <property type="component" value="Unassembled WGS sequence"/>
</dbReference>
<evidence type="ECO:0000313" key="1">
    <source>
        <dbReference type="EMBL" id="KAJ9654152.1"/>
    </source>
</evidence>
<reference evidence="1" key="1">
    <citation type="submission" date="2022-10" db="EMBL/GenBank/DDBJ databases">
        <title>Culturing micro-colonial fungi from biological soil crusts in the Mojave desert and describing Neophaeococcomyces mojavensis, and introducing the new genera and species Taxawa tesnikishii.</title>
        <authorList>
            <person name="Kurbessoian T."/>
            <person name="Stajich J.E."/>
        </authorList>
    </citation>
    <scope>NUCLEOTIDE SEQUENCE</scope>
    <source>
        <strain evidence="1">JES_112</strain>
    </source>
</reference>
<accession>A0ACC3A2E9</accession>
<organism evidence="1 2">
    <name type="scientific">Neophaeococcomyces mojaviensis</name>
    <dbReference type="NCBI Taxonomy" id="3383035"/>
    <lineage>
        <taxon>Eukaryota</taxon>
        <taxon>Fungi</taxon>
        <taxon>Dikarya</taxon>
        <taxon>Ascomycota</taxon>
        <taxon>Pezizomycotina</taxon>
        <taxon>Eurotiomycetes</taxon>
        <taxon>Chaetothyriomycetidae</taxon>
        <taxon>Chaetothyriales</taxon>
        <taxon>Chaetothyriales incertae sedis</taxon>
        <taxon>Neophaeococcomyces</taxon>
    </lineage>
</organism>